<gene>
    <name evidence="1" type="ORF">MTR67_018156</name>
</gene>
<evidence type="ECO:0000313" key="2">
    <source>
        <dbReference type="Proteomes" id="UP001234989"/>
    </source>
</evidence>
<keyword evidence="2" id="KW-1185">Reference proteome</keyword>
<organism evidence="1 2">
    <name type="scientific">Solanum verrucosum</name>
    <dbReference type="NCBI Taxonomy" id="315347"/>
    <lineage>
        <taxon>Eukaryota</taxon>
        <taxon>Viridiplantae</taxon>
        <taxon>Streptophyta</taxon>
        <taxon>Embryophyta</taxon>
        <taxon>Tracheophyta</taxon>
        <taxon>Spermatophyta</taxon>
        <taxon>Magnoliopsida</taxon>
        <taxon>eudicotyledons</taxon>
        <taxon>Gunneridae</taxon>
        <taxon>Pentapetalae</taxon>
        <taxon>asterids</taxon>
        <taxon>lamiids</taxon>
        <taxon>Solanales</taxon>
        <taxon>Solanaceae</taxon>
        <taxon>Solanoideae</taxon>
        <taxon>Solaneae</taxon>
        <taxon>Solanum</taxon>
    </lineage>
</organism>
<name>A0AAF0TM42_SOLVR</name>
<dbReference type="AlphaFoldDB" id="A0AAF0TM42"/>
<sequence>MEKNQERDENMPMLMTQLDFLTKPVMGGCHKAVNAIGSSSGMCSDNENLEAVYNEEVQLLLNEVGGSFPSYPRPGEK</sequence>
<protein>
    <submittedName>
        <fullName evidence="1">Uncharacterized protein</fullName>
    </submittedName>
</protein>
<proteinExistence type="predicted"/>
<reference evidence="1" key="1">
    <citation type="submission" date="2023-08" db="EMBL/GenBank/DDBJ databases">
        <title>A de novo genome assembly of Solanum verrucosum Schlechtendal, a Mexican diploid species geographically isolated from the other diploid A-genome species in potato relatives.</title>
        <authorList>
            <person name="Hosaka K."/>
        </authorList>
    </citation>
    <scope>NUCLEOTIDE SEQUENCE</scope>
    <source>
        <tissue evidence="1">Young leaves</tissue>
    </source>
</reference>
<dbReference type="EMBL" id="CP133615">
    <property type="protein sequence ID" value="WMV24771.1"/>
    <property type="molecule type" value="Genomic_DNA"/>
</dbReference>
<dbReference type="Proteomes" id="UP001234989">
    <property type="component" value="Chromosome 4"/>
</dbReference>
<evidence type="ECO:0000313" key="1">
    <source>
        <dbReference type="EMBL" id="WMV24771.1"/>
    </source>
</evidence>
<accession>A0AAF0TM42</accession>